<sequence>MSRVYLNCAHIAKPKHRSPFPTLLRLPAIGTKHPRRINQMVGNGDRPNQQQINGIGLIDETVDWPSDDMQQHTECVKDNLQQHTECVKDDLQQHTECEGRPTTTYRDLPTQAMQMRLFYPVPKHFVPKDMEFGGYHDPVGGDSGPSHSSMSGQTGSSHASYTGSFNLDLSFIYDDLQQHTECVKYDLPQHIECVKYDLQQHTECVKYDLQQHTECVKDELQQHTECVKDKLQQHTECVKDELQQHTECVKDELQQHTECVKDELQQHTECVKGRPAATYRVGILLTSLVVSTFNSSAGFDLSSTPRHLPDNKQLLDFSLLVATIK</sequence>
<dbReference type="AlphaFoldDB" id="A0A7R9JSS1"/>
<evidence type="ECO:0000313" key="2">
    <source>
        <dbReference type="EMBL" id="CAD7588144.1"/>
    </source>
</evidence>
<organism evidence="2">
    <name type="scientific">Timema genevievae</name>
    <name type="common">Walking stick</name>
    <dbReference type="NCBI Taxonomy" id="629358"/>
    <lineage>
        <taxon>Eukaryota</taxon>
        <taxon>Metazoa</taxon>
        <taxon>Ecdysozoa</taxon>
        <taxon>Arthropoda</taxon>
        <taxon>Hexapoda</taxon>
        <taxon>Insecta</taxon>
        <taxon>Pterygota</taxon>
        <taxon>Neoptera</taxon>
        <taxon>Polyneoptera</taxon>
        <taxon>Phasmatodea</taxon>
        <taxon>Timematodea</taxon>
        <taxon>Timematoidea</taxon>
        <taxon>Timematidae</taxon>
        <taxon>Timema</taxon>
    </lineage>
</organism>
<feature type="region of interest" description="Disordered" evidence="1">
    <location>
        <begin position="138"/>
        <end position="158"/>
    </location>
</feature>
<reference evidence="2" key="1">
    <citation type="submission" date="2020-11" db="EMBL/GenBank/DDBJ databases">
        <authorList>
            <person name="Tran Van P."/>
        </authorList>
    </citation>
    <scope>NUCLEOTIDE SEQUENCE</scope>
</reference>
<proteinExistence type="predicted"/>
<protein>
    <submittedName>
        <fullName evidence="2">Uncharacterized protein</fullName>
    </submittedName>
</protein>
<feature type="compositionally biased region" description="Low complexity" evidence="1">
    <location>
        <begin position="146"/>
        <end position="158"/>
    </location>
</feature>
<dbReference type="EMBL" id="OE839671">
    <property type="protein sequence ID" value="CAD7588144.1"/>
    <property type="molecule type" value="Genomic_DNA"/>
</dbReference>
<evidence type="ECO:0000256" key="1">
    <source>
        <dbReference type="SAM" id="MobiDB-lite"/>
    </source>
</evidence>
<dbReference type="SUPFAM" id="SSF58113">
    <property type="entry name" value="Apolipoprotein A-I"/>
    <property type="match status" value="1"/>
</dbReference>
<gene>
    <name evidence="2" type="ORF">TGEB3V08_LOCUS2248</name>
</gene>
<accession>A0A7R9JSS1</accession>
<dbReference type="Gene3D" id="1.20.120.20">
    <property type="entry name" value="Apolipoprotein"/>
    <property type="match status" value="1"/>
</dbReference>
<name>A0A7R9JSS1_TIMGE</name>